<reference evidence="2 3" key="1">
    <citation type="journal article" date="2015" name="Genome Biol. Evol.">
        <title>Comparative Genomics of a Bacterivorous Green Alga Reveals Evolutionary Causalities and Consequences of Phago-Mixotrophic Mode of Nutrition.</title>
        <authorList>
            <person name="Burns J.A."/>
            <person name="Paasch A."/>
            <person name="Narechania A."/>
            <person name="Kim E."/>
        </authorList>
    </citation>
    <scope>NUCLEOTIDE SEQUENCE [LARGE SCALE GENOMIC DNA]</scope>
    <source>
        <strain evidence="2 3">PLY_AMNH</strain>
    </source>
</reference>
<proteinExistence type="predicted"/>
<comment type="caution">
    <text evidence="2">The sequence shown here is derived from an EMBL/GenBank/DDBJ whole genome shotgun (WGS) entry which is preliminary data.</text>
</comment>
<accession>A0AAE0G6K4</accession>
<feature type="compositionally biased region" description="Low complexity" evidence="1">
    <location>
        <begin position="136"/>
        <end position="147"/>
    </location>
</feature>
<dbReference type="EMBL" id="LGRX02009311">
    <property type="protein sequence ID" value="KAK3271866.1"/>
    <property type="molecule type" value="Genomic_DNA"/>
</dbReference>
<evidence type="ECO:0000256" key="1">
    <source>
        <dbReference type="SAM" id="MobiDB-lite"/>
    </source>
</evidence>
<name>A0AAE0G6K4_9CHLO</name>
<organism evidence="2 3">
    <name type="scientific">Cymbomonas tetramitiformis</name>
    <dbReference type="NCBI Taxonomy" id="36881"/>
    <lineage>
        <taxon>Eukaryota</taxon>
        <taxon>Viridiplantae</taxon>
        <taxon>Chlorophyta</taxon>
        <taxon>Pyramimonadophyceae</taxon>
        <taxon>Pyramimonadales</taxon>
        <taxon>Pyramimonadaceae</taxon>
        <taxon>Cymbomonas</taxon>
    </lineage>
</organism>
<dbReference type="AlphaFoldDB" id="A0AAE0G6K4"/>
<dbReference type="Proteomes" id="UP001190700">
    <property type="component" value="Unassembled WGS sequence"/>
</dbReference>
<sequence length="160" mass="17628">MIALTFCDIHVLYGTEFDKLVVKYPELAKALLLDSGTIVTSDEISSKKPARKGWGTVKREVERIEVGTTVIDKAISEARKRLRENQENSQTRVEAMVADQGSRLGKLEDTQNAILKQQEQIMTMLAQMSKGPSQMLTPKTPLTPSSPGKGAADGKLKEKL</sequence>
<keyword evidence="3" id="KW-1185">Reference proteome</keyword>
<evidence type="ECO:0000313" key="3">
    <source>
        <dbReference type="Proteomes" id="UP001190700"/>
    </source>
</evidence>
<feature type="region of interest" description="Disordered" evidence="1">
    <location>
        <begin position="128"/>
        <end position="160"/>
    </location>
</feature>
<gene>
    <name evidence="2" type="ORF">CYMTET_19810</name>
</gene>
<evidence type="ECO:0000313" key="2">
    <source>
        <dbReference type="EMBL" id="KAK3271866.1"/>
    </source>
</evidence>
<protein>
    <submittedName>
        <fullName evidence="2">Uncharacterized protein</fullName>
    </submittedName>
</protein>